<keyword evidence="2" id="KW-1185">Reference proteome</keyword>
<dbReference type="AlphaFoldDB" id="A0A7X9WYP6"/>
<accession>A0A7X9WYP6</accession>
<sequence length="87" mass="9831">MPFRGQLCLGFPQFQKCPNRVFNIVRYRYGNNAGPGLVPENIGIPPRLTKGEKLARHCLWITGVKSQQKAWLALADDPIHMCRPVIS</sequence>
<comment type="caution">
    <text evidence="1">The sequence shown here is derived from an EMBL/GenBank/DDBJ whole genome shotgun (WGS) entry which is preliminary data.</text>
</comment>
<protein>
    <submittedName>
        <fullName evidence="1">Uncharacterized protein</fullName>
    </submittedName>
</protein>
<reference evidence="1 2" key="1">
    <citation type="submission" date="2020-04" db="EMBL/GenBank/DDBJ databases">
        <title>Sphingobium sp. AR-3-1 isolated from Arctic soil.</title>
        <authorList>
            <person name="Dahal R.H."/>
            <person name="Chaudhary D.K."/>
        </authorList>
    </citation>
    <scope>NUCLEOTIDE SEQUENCE [LARGE SCALE GENOMIC DNA]</scope>
    <source>
        <strain evidence="1 2">AR-3-1</strain>
    </source>
</reference>
<name>A0A7X9WYP6_9SPHN</name>
<evidence type="ECO:0000313" key="2">
    <source>
        <dbReference type="Proteomes" id="UP000519023"/>
    </source>
</evidence>
<dbReference type="Proteomes" id="UP000519023">
    <property type="component" value="Unassembled WGS sequence"/>
</dbReference>
<dbReference type="EMBL" id="JABBFV010000019">
    <property type="protein sequence ID" value="NML12362.1"/>
    <property type="molecule type" value="Genomic_DNA"/>
</dbReference>
<proteinExistence type="predicted"/>
<organism evidence="1 2">
    <name type="scientific">Sphingobium psychrophilum</name>
    <dbReference type="NCBI Taxonomy" id="2728834"/>
    <lineage>
        <taxon>Bacteria</taxon>
        <taxon>Pseudomonadati</taxon>
        <taxon>Pseudomonadota</taxon>
        <taxon>Alphaproteobacteria</taxon>
        <taxon>Sphingomonadales</taxon>
        <taxon>Sphingomonadaceae</taxon>
        <taxon>Sphingobium</taxon>
    </lineage>
</organism>
<gene>
    <name evidence="1" type="ORF">HHL08_19855</name>
</gene>
<evidence type="ECO:0000313" key="1">
    <source>
        <dbReference type="EMBL" id="NML12362.1"/>
    </source>
</evidence>